<dbReference type="NCBIfam" id="NF042934">
    <property type="entry name" value="cis_reg_atten"/>
    <property type="match status" value="1"/>
</dbReference>
<keyword evidence="2" id="KW-1185">Reference proteome</keyword>
<dbReference type="Proteomes" id="UP001595923">
    <property type="component" value="Unassembled WGS sequence"/>
</dbReference>
<accession>A0ABV9E4D7</accession>
<gene>
    <name evidence="1" type="ORF">ACFO4E_29775</name>
</gene>
<name>A0ABV9E4D7_9ACTN</name>
<comment type="caution">
    <text evidence="1">The sequence shown here is derived from an EMBL/GenBank/DDBJ whole genome shotgun (WGS) entry which is preliminary data.</text>
</comment>
<organism evidence="1 2">
    <name type="scientific">Nocardiopsis mangrovi</name>
    <dbReference type="NCBI Taxonomy" id="1179818"/>
    <lineage>
        <taxon>Bacteria</taxon>
        <taxon>Bacillati</taxon>
        <taxon>Actinomycetota</taxon>
        <taxon>Actinomycetes</taxon>
        <taxon>Streptosporangiales</taxon>
        <taxon>Nocardiopsidaceae</taxon>
        <taxon>Nocardiopsis</taxon>
    </lineage>
</organism>
<protein>
    <submittedName>
        <fullName evidence="1">Leader peptide</fullName>
    </submittedName>
</protein>
<dbReference type="InterPro" id="IPR049979">
    <property type="entry name" value="Cys_resp_CS_actino"/>
</dbReference>
<evidence type="ECO:0000313" key="1">
    <source>
        <dbReference type="EMBL" id="MFC4566065.1"/>
    </source>
</evidence>
<dbReference type="RefSeq" id="WP_378580613.1">
    <property type="nucleotide sequence ID" value="NZ_JBHSFQ010000064.1"/>
</dbReference>
<dbReference type="EMBL" id="JBHSFQ010000064">
    <property type="protein sequence ID" value="MFC4566065.1"/>
    <property type="molecule type" value="Genomic_DNA"/>
</dbReference>
<reference evidence="2" key="1">
    <citation type="journal article" date="2019" name="Int. J. Syst. Evol. Microbiol.">
        <title>The Global Catalogue of Microorganisms (GCM) 10K type strain sequencing project: providing services to taxonomists for standard genome sequencing and annotation.</title>
        <authorList>
            <consortium name="The Broad Institute Genomics Platform"/>
            <consortium name="The Broad Institute Genome Sequencing Center for Infectious Disease"/>
            <person name="Wu L."/>
            <person name="Ma J."/>
        </authorList>
    </citation>
    <scope>NUCLEOTIDE SEQUENCE [LARGE SCALE GENOMIC DNA]</scope>
    <source>
        <strain evidence="2">XZYJ18</strain>
    </source>
</reference>
<proteinExistence type="predicted"/>
<sequence>MTNLWGLTERRHIDLCRVASQACRRS</sequence>
<evidence type="ECO:0000313" key="2">
    <source>
        <dbReference type="Proteomes" id="UP001595923"/>
    </source>
</evidence>